<sequence length="371" mass="42693">MKSPSIALVHDYLSQDGGAEKVLEVLQDIWPLAPTFVLFADFKRIPRFKGKDIRTSFLQKAPLIKSKFQWYLPLMATATESYDLSPFDIVISDTSAFAKGVLTRHDALHLCYCHTPTRYLWSDTHSYIEELRVPRFIKSALPLFLSLLRIWDRQAANRVDVFIANSQTVQARIKKYYGRDSIVIPPPVDTDRFFISDKPKTFFLTGGRLVAYKRYDLVIEACNRTGLPLKIFGTGPVEASLRRQAKKNIEFVGRVSMEEQANLYANAKAFIHPQEEDFGITPIESMASGRPVIAYNKGGATETVIEGLSGELFDEQSWEELADHLIRFDEQRYDSQKIRAHALTYSKEMFEKRLQEYVKQSWKEFCKNYDT</sequence>
<evidence type="ECO:0000313" key="4">
    <source>
        <dbReference type="Proteomes" id="UP000034705"/>
    </source>
</evidence>
<feature type="domain" description="Glycosyltransferase subfamily 4-like N-terminal" evidence="2">
    <location>
        <begin position="62"/>
        <end position="192"/>
    </location>
</feature>
<accession>A0A0G1RL57</accession>
<feature type="domain" description="Glycosyl transferase family 1" evidence="1">
    <location>
        <begin position="196"/>
        <end position="337"/>
    </location>
</feature>
<dbReference type="PANTHER" id="PTHR45947:SF3">
    <property type="entry name" value="SULFOQUINOVOSYL TRANSFERASE SQD2"/>
    <property type="match status" value="1"/>
</dbReference>
<dbReference type="PANTHER" id="PTHR45947">
    <property type="entry name" value="SULFOQUINOVOSYL TRANSFERASE SQD2"/>
    <property type="match status" value="1"/>
</dbReference>
<evidence type="ECO:0000259" key="1">
    <source>
        <dbReference type="Pfam" id="PF00534"/>
    </source>
</evidence>
<dbReference type="EMBL" id="LCMG01000037">
    <property type="protein sequence ID" value="KKU30703.1"/>
    <property type="molecule type" value="Genomic_DNA"/>
</dbReference>
<gene>
    <name evidence="3" type="ORF">UX45_C0037G0002</name>
</gene>
<dbReference type="GO" id="GO:0016757">
    <property type="term" value="F:glycosyltransferase activity"/>
    <property type="evidence" value="ECO:0007669"/>
    <property type="project" value="InterPro"/>
</dbReference>
<dbReference type="AlphaFoldDB" id="A0A0G1RL57"/>
<evidence type="ECO:0000313" key="3">
    <source>
        <dbReference type="EMBL" id="KKU30703.1"/>
    </source>
</evidence>
<dbReference type="Proteomes" id="UP000034705">
    <property type="component" value="Unassembled WGS sequence"/>
</dbReference>
<comment type="caution">
    <text evidence="3">The sequence shown here is derived from an EMBL/GenBank/DDBJ whole genome shotgun (WGS) entry which is preliminary data.</text>
</comment>
<dbReference type="InterPro" id="IPR028098">
    <property type="entry name" value="Glyco_trans_4-like_N"/>
</dbReference>
<dbReference type="InterPro" id="IPR001296">
    <property type="entry name" value="Glyco_trans_1"/>
</dbReference>
<dbReference type="SUPFAM" id="SSF53756">
    <property type="entry name" value="UDP-Glycosyltransferase/glycogen phosphorylase"/>
    <property type="match status" value="1"/>
</dbReference>
<keyword evidence="3" id="KW-0808">Transferase</keyword>
<proteinExistence type="predicted"/>
<dbReference type="Pfam" id="PF00534">
    <property type="entry name" value="Glycos_transf_1"/>
    <property type="match status" value="1"/>
</dbReference>
<dbReference type="Gene3D" id="3.40.50.2000">
    <property type="entry name" value="Glycogen Phosphorylase B"/>
    <property type="match status" value="2"/>
</dbReference>
<organism evidence="3 4">
    <name type="scientific">Candidatus Uhrbacteria bacterium GW2011_GWF2_46_218</name>
    <dbReference type="NCBI Taxonomy" id="1619001"/>
    <lineage>
        <taxon>Bacteria</taxon>
        <taxon>Candidatus Uhriibacteriota</taxon>
    </lineage>
</organism>
<dbReference type="InterPro" id="IPR050194">
    <property type="entry name" value="Glycosyltransferase_grp1"/>
</dbReference>
<protein>
    <submittedName>
        <fullName evidence="3">Glycosyl transferase group 1</fullName>
    </submittedName>
</protein>
<evidence type="ECO:0000259" key="2">
    <source>
        <dbReference type="Pfam" id="PF13439"/>
    </source>
</evidence>
<name>A0A0G1RL57_9BACT</name>
<reference evidence="3 4" key="1">
    <citation type="journal article" date="2015" name="Nature">
        <title>rRNA introns, odd ribosomes, and small enigmatic genomes across a large radiation of phyla.</title>
        <authorList>
            <person name="Brown C.T."/>
            <person name="Hug L.A."/>
            <person name="Thomas B.C."/>
            <person name="Sharon I."/>
            <person name="Castelle C.J."/>
            <person name="Singh A."/>
            <person name="Wilkins M.J."/>
            <person name="Williams K.H."/>
            <person name="Banfield J.F."/>
        </authorList>
    </citation>
    <scope>NUCLEOTIDE SEQUENCE [LARGE SCALE GENOMIC DNA]</scope>
</reference>
<dbReference type="Pfam" id="PF13439">
    <property type="entry name" value="Glyco_transf_4"/>
    <property type="match status" value="1"/>
</dbReference>